<reference evidence="1 2" key="1">
    <citation type="submission" date="2024-01" db="EMBL/GenBank/DDBJ databases">
        <title>The complete chloroplast genome sequence of Lithospermum erythrorhizon: insights into the phylogenetic relationship among Boraginaceae species and the maternal lineages of purple gromwells.</title>
        <authorList>
            <person name="Okada T."/>
            <person name="Watanabe K."/>
        </authorList>
    </citation>
    <scope>NUCLEOTIDE SEQUENCE [LARGE SCALE GENOMIC DNA]</scope>
</reference>
<evidence type="ECO:0000313" key="2">
    <source>
        <dbReference type="Proteomes" id="UP001454036"/>
    </source>
</evidence>
<evidence type="ECO:0000313" key="1">
    <source>
        <dbReference type="EMBL" id="GAA0171443.1"/>
    </source>
</evidence>
<dbReference type="PANTHER" id="PTHR33240">
    <property type="entry name" value="OS08G0508500 PROTEIN"/>
    <property type="match status" value="1"/>
</dbReference>
<comment type="caution">
    <text evidence="1">The sequence shown here is derived from an EMBL/GenBank/DDBJ whole genome shotgun (WGS) entry which is preliminary data.</text>
</comment>
<dbReference type="Gene3D" id="2.40.70.10">
    <property type="entry name" value="Acid Proteases"/>
    <property type="match status" value="1"/>
</dbReference>
<sequence>MLVDTSSSADILYLQAYDRLCLPRKHLKPVSTPLTGFTWHSVYPTRIAELDLMVGEAPRTTTIRASFTVVDIPDPSYNGLIGTPLLNALRVVVSPFHLKMKFPTSGRIGEISGTTRRKGCVINYQYREAPP</sequence>
<gene>
    <name evidence="1" type="ORF">LIER_25471</name>
</gene>
<name>A0AAV3R666_LITER</name>
<dbReference type="InterPro" id="IPR021109">
    <property type="entry name" value="Peptidase_aspartic_dom_sf"/>
</dbReference>
<dbReference type="EMBL" id="BAABME010007679">
    <property type="protein sequence ID" value="GAA0171443.1"/>
    <property type="molecule type" value="Genomic_DNA"/>
</dbReference>
<keyword evidence="2" id="KW-1185">Reference proteome</keyword>
<dbReference type="AlphaFoldDB" id="A0AAV3R666"/>
<proteinExistence type="predicted"/>
<dbReference type="PANTHER" id="PTHR33240:SF15">
    <property type="entry name" value="GAG-PRO-LIKE PROTEIN"/>
    <property type="match status" value="1"/>
</dbReference>
<dbReference type="Proteomes" id="UP001454036">
    <property type="component" value="Unassembled WGS sequence"/>
</dbReference>
<protein>
    <submittedName>
        <fullName evidence="1">Uncharacterized protein</fullName>
    </submittedName>
</protein>
<organism evidence="1 2">
    <name type="scientific">Lithospermum erythrorhizon</name>
    <name type="common">Purple gromwell</name>
    <name type="synonym">Lithospermum officinale var. erythrorhizon</name>
    <dbReference type="NCBI Taxonomy" id="34254"/>
    <lineage>
        <taxon>Eukaryota</taxon>
        <taxon>Viridiplantae</taxon>
        <taxon>Streptophyta</taxon>
        <taxon>Embryophyta</taxon>
        <taxon>Tracheophyta</taxon>
        <taxon>Spermatophyta</taxon>
        <taxon>Magnoliopsida</taxon>
        <taxon>eudicotyledons</taxon>
        <taxon>Gunneridae</taxon>
        <taxon>Pentapetalae</taxon>
        <taxon>asterids</taxon>
        <taxon>lamiids</taxon>
        <taxon>Boraginales</taxon>
        <taxon>Boraginaceae</taxon>
        <taxon>Boraginoideae</taxon>
        <taxon>Lithospermeae</taxon>
        <taxon>Lithospermum</taxon>
    </lineage>
</organism>
<accession>A0AAV3R666</accession>